<feature type="region of interest" description="Disordered" evidence="1">
    <location>
        <begin position="30"/>
        <end position="76"/>
    </location>
</feature>
<evidence type="ECO:0000256" key="1">
    <source>
        <dbReference type="SAM" id="MobiDB-lite"/>
    </source>
</evidence>
<reference evidence="2 3" key="1">
    <citation type="submission" date="2023-09" db="EMBL/GenBank/DDBJ databases">
        <authorList>
            <person name="Wang M."/>
        </authorList>
    </citation>
    <scope>NUCLEOTIDE SEQUENCE [LARGE SCALE GENOMIC DNA]</scope>
    <source>
        <strain evidence="2">GT-2023</strain>
        <tissue evidence="2">Liver</tissue>
    </source>
</reference>
<gene>
    <name evidence="2" type="ORF">QQF64_010330</name>
</gene>
<proteinExistence type="predicted"/>
<evidence type="ECO:0000313" key="3">
    <source>
        <dbReference type="Proteomes" id="UP001558613"/>
    </source>
</evidence>
<protein>
    <submittedName>
        <fullName evidence="2">Uncharacterized protein</fullName>
    </submittedName>
</protein>
<evidence type="ECO:0000313" key="2">
    <source>
        <dbReference type="EMBL" id="KAL1259753.1"/>
    </source>
</evidence>
<comment type="caution">
    <text evidence="2">The sequence shown here is derived from an EMBL/GenBank/DDBJ whole genome shotgun (WGS) entry which is preliminary data.</text>
</comment>
<accession>A0ABR3M3Q2</accession>
<dbReference type="EMBL" id="JAYMGO010000016">
    <property type="protein sequence ID" value="KAL1259753.1"/>
    <property type="molecule type" value="Genomic_DNA"/>
</dbReference>
<name>A0ABR3M3Q2_9TELE</name>
<organism evidence="2 3">
    <name type="scientific">Cirrhinus molitorella</name>
    <name type="common">mud carp</name>
    <dbReference type="NCBI Taxonomy" id="172907"/>
    <lineage>
        <taxon>Eukaryota</taxon>
        <taxon>Metazoa</taxon>
        <taxon>Chordata</taxon>
        <taxon>Craniata</taxon>
        <taxon>Vertebrata</taxon>
        <taxon>Euteleostomi</taxon>
        <taxon>Actinopterygii</taxon>
        <taxon>Neopterygii</taxon>
        <taxon>Teleostei</taxon>
        <taxon>Ostariophysi</taxon>
        <taxon>Cypriniformes</taxon>
        <taxon>Cyprinidae</taxon>
        <taxon>Labeoninae</taxon>
        <taxon>Labeonini</taxon>
        <taxon>Cirrhinus</taxon>
    </lineage>
</organism>
<keyword evidence="3" id="KW-1185">Reference proteome</keyword>
<sequence length="76" mass="7699">MTDKELVLRFPALTLGNLAPVPMETGLQLATADGGQTGGGGAAGPRRQKAPPECHATGVRGTPHHPACTGTSINIQ</sequence>
<dbReference type="Proteomes" id="UP001558613">
    <property type="component" value="Unassembled WGS sequence"/>
</dbReference>